<feature type="domain" description="Jacalin-type lectin" evidence="3">
    <location>
        <begin position="145"/>
        <end position="294"/>
    </location>
</feature>
<organism evidence="4 5">
    <name type="scientific">Cardamine amara subsp. amara</name>
    <dbReference type="NCBI Taxonomy" id="228776"/>
    <lineage>
        <taxon>Eukaryota</taxon>
        <taxon>Viridiplantae</taxon>
        <taxon>Streptophyta</taxon>
        <taxon>Embryophyta</taxon>
        <taxon>Tracheophyta</taxon>
        <taxon>Spermatophyta</taxon>
        <taxon>Magnoliopsida</taxon>
        <taxon>eudicotyledons</taxon>
        <taxon>Gunneridae</taxon>
        <taxon>Pentapetalae</taxon>
        <taxon>rosids</taxon>
        <taxon>malvids</taxon>
        <taxon>Brassicales</taxon>
        <taxon>Brassicaceae</taxon>
        <taxon>Cardamineae</taxon>
        <taxon>Cardamine</taxon>
    </lineage>
</organism>
<dbReference type="PANTHER" id="PTHR47293">
    <property type="entry name" value="JACALIN-RELATED LECTIN 3"/>
    <property type="match status" value="1"/>
</dbReference>
<gene>
    <name evidence="4" type="ORF">V5N11_006219</name>
</gene>
<dbReference type="InterPro" id="IPR033734">
    <property type="entry name" value="Jacalin-like_lectin_dom_plant"/>
</dbReference>
<comment type="similarity">
    <text evidence="1">Belongs to the jacalin lectin family.</text>
</comment>
<comment type="caution">
    <text evidence="4">The sequence shown here is derived from an EMBL/GenBank/DDBJ whole genome shotgun (WGS) entry which is preliminary data.</text>
</comment>
<dbReference type="GO" id="GO:0030246">
    <property type="term" value="F:carbohydrate binding"/>
    <property type="evidence" value="ECO:0007669"/>
    <property type="project" value="UniProtKB-KW"/>
</dbReference>
<dbReference type="EMBL" id="JBANAX010000584">
    <property type="protein sequence ID" value="KAL1201676.1"/>
    <property type="molecule type" value="Genomic_DNA"/>
</dbReference>
<dbReference type="InterPro" id="IPR036404">
    <property type="entry name" value="Jacalin-like_lectin_dom_sf"/>
</dbReference>
<dbReference type="FunFam" id="2.100.10.30:FF:000001">
    <property type="entry name" value="Jacalin-related lectin 33"/>
    <property type="match status" value="1"/>
</dbReference>
<dbReference type="SMART" id="SM00915">
    <property type="entry name" value="Jacalin"/>
    <property type="match status" value="2"/>
</dbReference>
<keyword evidence="2" id="KW-0430">Lectin</keyword>
<dbReference type="PANTHER" id="PTHR47293:SF7">
    <property type="entry name" value="JACALIN-RELATED LECTIN 34-RELATED"/>
    <property type="match status" value="1"/>
</dbReference>
<dbReference type="CDD" id="cd09612">
    <property type="entry name" value="Jacalin"/>
    <property type="match status" value="1"/>
</dbReference>
<dbReference type="Pfam" id="PF01419">
    <property type="entry name" value="Jacalin"/>
    <property type="match status" value="2"/>
</dbReference>
<reference evidence="4 5" key="1">
    <citation type="submission" date="2024-04" db="EMBL/GenBank/DDBJ databases">
        <title>Genome assembly C_amara_ONT_v2.</title>
        <authorList>
            <person name="Yant L."/>
            <person name="Moore C."/>
            <person name="Slenker M."/>
        </authorList>
    </citation>
    <scope>NUCLEOTIDE SEQUENCE [LARGE SCALE GENOMIC DNA]</scope>
    <source>
        <tissue evidence="4">Leaf</tissue>
    </source>
</reference>
<dbReference type="Gene3D" id="2.100.10.30">
    <property type="entry name" value="Jacalin-like lectin domain"/>
    <property type="match status" value="2"/>
</dbReference>
<evidence type="ECO:0000256" key="1">
    <source>
        <dbReference type="ARBA" id="ARBA00006568"/>
    </source>
</evidence>
<evidence type="ECO:0000256" key="2">
    <source>
        <dbReference type="ARBA" id="ARBA00022734"/>
    </source>
</evidence>
<dbReference type="SUPFAM" id="SSF51101">
    <property type="entry name" value="Mannose-binding lectins"/>
    <property type="match status" value="2"/>
</dbReference>
<sequence>MAKKVLPHGDRFDDGVYDSVKKVCVGEDGGRVSFIAFEYAKGDQSITESHGNKNPQERKQFLLDYENGEYIKSVEGTYDEDCDVSSLTFITSVERDREEFGKKGCNAFKLTELGFDKIVGFRGRSSNDRISALEAHYAVVLVPPVKKLQGEGGDYGLEYWDDGVHDNVSKITITYVNLKVKSVEFEYIHGNYSPLVGDVHGEFNKAHEKKEFVLNEDEYITSVTGFYGEKYNNGSYYMAMISFNTNKDTYQVLGYDEEYKGSRFTFGGVEGYRIVGFHGISTANLEQIGAYVKPIDSS</sequence>
<evidence type="ECO:0000259" key="3">
    <source>
        <dbReference type="PROSITE" id="PS51752"/>
    </source>
</evidence>
<evidence type="ECO:0000313" key="4">
    <source>
        <dbReference type="EMBL" id="KAL1201676.1"/>
    </source>
</evidence>
<dbReference type="AlphaFoldDB" id="A0ABD1AS44"/>
<name>A0ABD1AS44_CARAN</name>
<keyword evidence="5" id="KW-1185">Reference proteome</keyword>
<dbReference type="InterPro" id="IPR001229">
    <property type="entry name" value="Jacalin-like_lectin_dom"/>
</dbReference>
<accession>A0ABD1AS44</accession>
<dbReference type="Proteomes" id="UP001558713">
    <property type="component" value="Unassembled WGS sequence"/>
</dbReference>
<evidence type="ECO:0000313" key="5">
    <source>
        <dbReference type="Proteomes" id="UP001558713"/>
    </source>
</evidence>
<proteinExistence type="inferred from homology"/>
<protein>
    <submittedName>
        <fullName evidence="4">Jacalin-related lectin 45</fullName>
    </submittedName>
</protein>
<dbReference type="PROSITE" id="PS51752">
    <property type="entry name" value="JACALIN_LECTIN"/>
    <property type="match status" value="2"/>
</dbReference>
<feature type="domain" description="Jacalin-type lectin" evidence="3">
    <location>
        <begin position="1"/>
        <end position="139"/>
    </location>
</feature>